<feature type="binding site" evidence="8">
    <location>
        <begin position="40"/>
        <end position="42"/>
    </location>
    <ligand>
        <name>GTP</name>
        <dbReference type="ChEBI" id="CHEBI:37565"/>
    </ligand>
</feature>
<evidence type="ECO:0000313" key="13">
    <source>
        <dbReference type="Proteomes" id="UP001619911"/>
    </source>
</evidence>
<proteinExistence type="inferred from homology"/>
<evidence type="ECO:0000256" key="10">
    <source>
        <dbReference type="RuleBase" id="RU000520"/>
    </source>
</evidence>
<feature type="binding site" description="in other chain" evidence="8">
    <location>
        <position position="223"/>
    </location>
    <ligand>
        <name>IMP</name>
        <dbReference type="ChEBI" id="CHEBI:58053"/>
        <note>ligand shared between dimeric partners</note>
    </ligand>
</feature>
<dbReference type="Gene3D" id="3.40.440.10">
    <property type="entry name" value="Adenylosuccinate Synthetase, subunit A, domain 1"/>
    <property type="match status" value="1"/>
</dbReference>
<evidence type="ECO:0000256" key="2">
    <source>
        <dbReference type="ARBA" id="ARBA00022598"/>
    </source>
</evidence>
<dbReference type="NCBIfam" id="NF002223">
    <property type="entry name" value="PRK01117.1"/>
    <property type="match status" value="1"/>
</dbReference>
<gene>
    <name evidence="8" type="primary">purA</name>
    <name evidence="12" type="ORF">QYG89_13030</name>
</gene>
<evidence type="ECO:0000256" key="11">
    <source>
        <dbReference type="SAM" id="Coils"/>
    </source>
</evidence>
<feature type="active site" description="Proton donor" evidence="8">
    <location>
        <position position="41"/>
    </location>
</feature>
<feature type="binding site" evidence="8">
    <location>
        <begin position="330"/>
        <end position="332"/>
    </location>
    <ligand>
        <name>GTP</name>
        <dbReference type="ChEBI" id="CHEBI:37565"/>
    </ligand>
</feature>
<comment type="caution">
    <text evidence="12">The sequence shown here is derived from an EMBL/GenBank/DDBJ whole genome shotgun (WGS) entry which is preliminary data.</text>
</comment>
<evidence type="ECO:0000256" key="1">
    <source>
        <dbReference type="ARBA" id="ARBA00011738"/>
    </source>
</evidence>
<dbReference type="EMBL" id="JAUIYO010000012">
    <property type="protein sequence ID" value="MFK2826577.1"/>
    <property type="molecule type" value="Genomic_DNA"/>
</dbReference>
<keyword evidence="2 8" id="KW-0436">Ligase</keyword>
<feature type="binding site" evidence="8">
    <location>
        <begin position="412"/>
        <end position="414"/>
    </location>
    <ligand>
        <name>GTP</name>
        <dbReference type="ChEBI" id="CHEBI:37565"/>
    </ligand>
</feature>
<evidence type="ECO:0000256" key="8">
    <source>
        <dbReference type="HAMAP-Rule" id="MF_00011"/>
    </source>
</evidence>
<keyword evidence="3 8" id="KW-0479">Metal-binding</keyword>
<feature type="binding site" description="in other chain" evidence="8">
    <location>
        <position position="238"/>
    </location>
    <ligand>
        <name>IMP</name>
        <dbReference type="ChEBI" id="CHEBI:58053"/>
        <note>ligand shared between dimeric partners</note>
    </ligand>
</feature>
<dbReference type="EC" id="6.3.4.4" evidence="8 10"/>
<dbReference type="InterPro" id="IPR042111">
    <property type="entry name" value="Adenylosuccinate_synth_dom3"/>
</dbReference>
<dbReference type="InterPro" id="IPR033128">
    <property type="entry name" value="Adenylosuccin_syn_Lys_AS"/>
</dbReference>
<keyword evidence="8" id="KW-0963">Cytoplasm</keyword>
<evidence type="ECO:0000256" key="3">
    <source>
        <dbReference type="ARBA" id="ARBA00022723"/>
    </source>
</evidence>
<keyword evidence="7 8" id="KW-0342">GTP-binding</keyword>
<evidence type="ECO:0000256" key="7">
    <source>
        <dbReference type="ARBA" id="ARBA00023134"/>
    </source>
</evidence>
<comment type="subcellular location">
    <subcellularLocation>
        <location evidence="8">Cytoplasm</location>
    </subcellularLocation>
</comment>
<evidence type="ECO:0000313" key="12">
    <source>
        <dbReference type="EMBL" id="MFK2826577.1"/>
    </source>
</evidence>
<dbReference type="InterPro" id="IPR018220">
    <property type="entry name" value="Adenylosuccin_syn_GTP-bd"/>
</dbReference>
<feature type="binding site" description="in other chain" evidence="8">
    <location>
        <begin position="13"/>
        <end position="16"/>
    </location>
    <ligand>
        <name>IMP</name>
        <dbReference type="ChEBI" id="CHEBI:58053"/>
        <note>ligand shared between dimeric partners</note>
    </ligand>
</feature>
<comment type="similarity">
    <text evidence="8 10">Belongs to the adenylosuccinate synthetase family.</text>
</comment>
<dbReference type="PANTHER" id="PTHR11846:SF0">
    <property type="entry name" value="ADENYLOSUCCINATE SYNTHETASE"/>
    <property type="match status" value="1"/>
</dbReference>
<feature type="coiled-coil region" evidence="11">
    <location>
        <begin position="147"/>
        <end position="177"/>
    </location>
</feature>
<dbReference type="Gene3D" id="1.10.300.10">
    <property type="entry name" value="Adenylosuccinate Synthetase, subunit A, domain 2"/>
    <property type="match status" value="1"/>
</dbReference>
<keyword evidence="6 8" id="KW-0460">Magnesium</keyword>
<dbReference type="NCBIfam" id="TIGR00184">
    <property type="entry name" value="purA"/>
    <property type="match status" value="1"/>
</dbReference>
<keyword evidence="5 8" id="KW-0658">Purine biosynthesis</keyword>
<name>A0ABW8IAP1_9BACI</name>
<dbReference type="PANTHER" id="PTHR11846">
    <property type="entry name" value="ADENYLOSUCCINATE SYNTHETASE"/>
    <property type="match status" value="1"/>
</dbReference>
<dbReference type="InterPro" id="IPR027417">
    <property type="entry name" value="P-loop_NTPase"/>
</dbReference>
<dbReference type="InterPro" id="IPR042110">
    <property type="entry name" value="Adenylosuccinate_synth_dom2"/>
</dbReference>
<dbReference type="PROSITE" id="PS00513">
    <property type="entry name" value="ADENYLOSUCCIN_SYN_2"/>
    <property type="match status" value="1"/>
</dbReference>
<dbReference type="HAMAP" id="MF_00011">
    <property type="entry name" value="Adenylosucc_synth"/>
    <property type="match status" value="1"/>
</dbReference>
<accession>A0ABW8IAP1</accession>
<dbReference type="SMART" id="SM00788">
    <property type="entry name" value="Adenylsucc_synt"/>
    <property type="match status" value="1"/>
</dbReference>
<comment type="pathway">
    <text evidence="8 10">Purine metabolism; AMP biosynthesis via de novo pathway; AMP from IMP: step 1/2.</text>
</comment>
<feature type="binding site" evidence="8">
    <location>
        <position position="304"/>
    </location>
    <ligand>
        <name>GTP</name>
        <dbReference type="ChEBI" id="CHEBI:37565"/>
    </ligand>
</feature>
<comment type="subunit">
    <text evidence="1 8">Homodimer.</text>
</comment>
<dbReference type="Gene3D" id="3.90.170.10">
    <property type="entry name" value="Adenylosuccinate Synthetase, subunit A, domain 3"/>
    <property type="match status" value="1"/>
</dbReference>
<dbReference type="InterPro" id="IPR042109">
    <property type="entry name" value="Adenylosuccinate_synth_dom1"/>
</dbReference>
<dbReference type="Proteomes" id="UP001619911">
    <property type="component" value="Unassembled WGS sequence"/>
</dbReference>
<dbReference type="SUPFAM" id="SSF52540">
    <property type="entry name" value="P-loop containing nucleoside triphosphate hydrolases"/>
    <property type="match status" value="1"/>
</dbReference>
<dbReference type="PROSITE" id="PS01266">
    <property type="entry name" value="ADENYLOSUCCIN_SYN_1"/>
    <property type="match status" value="1"/>
</dbReference>
<dbReference type="RefSeq" id="WP_404318030.1">
    <property type="nucleotide sequence ID" value="NZ_JAUIYO010000012.1"/>
</dbReference>
<evidence type="ECO:0000256" key="6">
    <source>
        <dbReference type="ARBA" id="ARBA00022842"/>
    </source>
</evidence>
<dbReference type="CDD" id="cd03108">
    <property type="entry name" value="AdSS"/>
    <property type="match status" value="1"/>
</dbReference>
<protein>
    <recommendedName>
        <fullName evidence="8 10">Adenylosuccinate synthetase</fullName>
        <shortName evidence="8">AMPSase</shortName>
        <shortName evidence="8">AdSS</shortName>
        <ecNumber evidence="8 10">6.3.4.4</ecNumber>
    </recommendedName>
    <alternativeName>
        <fullName evidence="8">IMP--aspartate ligase</fullName>
    </alternativeName>
</protein>
<feature type="binding site" evidence="8">
    <location>
        <position position="142"/>
    </location>
    <ligand>
        <name>IMP</name>
        <dbReference type="ChEBI" id="CHEBI:58053"/>
        <note>ligand shared between dimeric partners</note>
    </ligand>
</feature>
<dbReference type="Pfam" id="PF00709">
    <property type="entry name" value="Adenylsucc_synt"/>
    <property type="match status" value="1"/>
</dbReference>
<feature type="binding site" evidence="8">
    <location>
        <position position="40"/>
    </location>
    <ligand>
        <name>Mg(2+)</name>
        <dbReference type="ChEBI" id="CHEBI:18420"/>
    </ligand>
</feature>
<feature type="binding site" evidence="8">
    <location>
        <begin position="12"/>
        <end position="18"/>
    </location>
    <ligand>
        <name>GTP</name>
        <dbReference type="ChEBI" id="CHEBI:37565"/>
    </ligand>
</feature>
<feature type="binding site" description="in other chain" evidence="8">
    <location>
        <begin position="38"/>
        <end position="41"/>
    </location>
    <ligand>
        <name>IMP</name>
        <dbReference type="ChEBI" id="CHEBI:58053"/>
        <note>ligand shared between dimeric partners</note>
    </ligand>
</feature>
<keyword evidence="4 8" id="KW-0547">Nucleotide-binding</keyword>
<comment type="catalytic activity">
    <reaction evidence="8 10">
        <text>IMP + L-aspartate + GTP = N(6)-(1,2-dicarboxyethyl)-AMP + GDP + phosphate + 2 H(+)</text>
        <dbReference type="Rhea" id="RHEA:15753"/>
        <dbReference type="ChEBI" id="CHEBI:15378"/>
        <dbReference type="ChEBI" id="CHEBI:29991"/>
        <dbReference type="ChEBI" id="CHEBI:37565"/>
        <dbReference type="ChEBI" id="CHEBI:43474"/>
        <dbReference type="ChEBI" id="CHEBI:57567"/>
        <dbReference type="ChEBI" id="CHEBI:58053"/>
        <dbReference type="ChEBI" id="CHEBI:58189"/>
        <dbReference type="EC" id="6.3.4.4"/>
    </reaction>
</comment>
<evidence type="ECO:0000256" key="5">
    <source>
        <dbReference type="ARBA" id="ARBA00022755"/>
    </source>
</evidence>
<feature type="binding site" evidence="8">
    <location>
        <position position="13"/>
    </location>
    <ligand>
        <name>Mg(2+)</name>
        <dbReference type="ChEBI" id="CHEBI:18420"/>
    </ligand>
</feature>
<feature type="active site" evidence="9">
    <location>
        <position position="139"/>
    </location>
</feature>
<dbReference type="InterPro" id="IPR001114">
    <property type="entry name" value="Adenylosuccinate_synthetase"/>
</dbReference>
<comment type="function">
    <text evidence="8">Plays an important role in the de novo pathway of purine nucleotide biosynthesis. Catalyzes the first committed step in the biosynthesis of AMP from IMP.</text>
</comment>
<feature type="binding site" evidence="8">
    <location>
        <begin position="298"/>
        <end position="304"/>
    </location>
    <ligand>
        <name>substrate</name>
    </ligand>
</feature>
<comment type="cofactor">
    <cofactor evidence="8">
        <name>Mg(2+)</name>
        <dbReference type="ChEBI" id="CHEBI:18420"/>
    </cofactor>
    <text evidence="8">Binds 1 Mg(2+) ion per subunit.</text>
</comment>
<feature type="binding site" description="in other chain" evidence="8">
    <location>
        <position position="128"/>
    </location>
    <ligand>
        <name>IMP</name>
        <dbReference type="ChEBI" id="CHEBI:58053"/>
        <note>ligand shared between dimeric partners</note>
    </ligand>
</feature>
<keyword evidence="13" id="KW-1185">Reference proteome</keyword>
<evidence type="ECO:0000256" key="9">
    <source>
        <dbReference type="PROSITE-ProRule" id="PRU10134"/>
    </source>
</evidence>
<evidence type="ECO:0000256" key="4">
    <source>
        <dbReference type="ARBA" id="ARBA00022741"/>
    </source>
</evidence>
<feature type="active site" description="Proton acceptor" evidence="8">
    <location>
        <position position="13"/>
    </location>
</feature>
<sequence length="430" mass="47830">MSSVVVVGTQWGDEGKGKITDFLSENAEVVARYQGGNNAGHTIKFNNVTYKLHLIPSGIFYSDKICVIGNGMVVDPKALVQELKYLHDHNISTENLRISNRAHVILPYHLRIDEIEEERKGANKIGTTKKGIGPAYMDKAARIGIRIADLLDRKAFEEKLTRNLEEKNRLLERFYESEGFQLNDILAEYYEYGQQIKQYVCDTSVVLNDALDHGRRVLFEGAQGVMLDIDQGTYPFVTSSNPVAGGVTIGSGVGPTKITHVVGVAKAYTSRVGDGPFPTELHDEIGHQIREVGREYGTTTGRPRRVGWFDSVVVRHARRVSGLTDLSLNSIDVLTGIETVKICVAYSYKGEVIEEYPANLNILAECTPIYEELSGWTEDITGCRTLNELPVNARHYLERVSQLTGIPLSTFSVGPDRAQTNIVRSVWAQR</sequence>
<dbReference type="GO" id="GO:0004019">
    <property type="term" value="F:adenylosuccinate synthase activity"/>
    <property type="evidence" value="ECO:0007669"/>
    <property type="project" value="UniProtKB-EC"/>
</dbReference>
<organism evidence="12 13">
    <name type="scientific">Bacillus lumedeiriae</name>
    <dbReference type="NCBI Taxonomy" id="3058829"/>
    <lineage>
        <taxon>Bacteria</taxon>
        <taxon>Bacillati</taxon>
        <taxon>Bacillota</taxon>
        <taxon>Bacilli</taxon>
        <taxon>Bacillales</taxon>
        <taxon>Bacillaceae</taxon>
        <taxon>Bacillus</taxon>
    </lineage>
</organism>
<reference evidence="12 13" key="1">
    <citation type="submission" date="2023-07" db="EMBL/GenBank/DDBJ databases">
        <title>Bacillus lucianemedeirus sp. nov, a new species isolated from an immunobiological production facility.</title>
        <authorList>
            <person name="Costa L.V."/>
            <person name="Miranda R.V.S.L."/>
            <person name="Brandao M.L.L."/>
            <person name="Reis C.M.F."/>
            <person name="Frazao A.M."/>
            <person name="Cruz F.V."/>
            <person name="Baio P.V.P."/>
            <person name="Veras J.F.C."/>
            <person name="Ramos J.N."/>
            <person name="Vieira V."/>
        </authorList>
    </citation>
    <scope>NUCLEOTIDE SEQUENCE [LARGE SCALE GENOMIC DNA]</scope>
    <source>
        <strain evidence="12 13">B190/17</strain>
    </source>
</reference>
<keyword evidence="11" id="KW-0175">Coiled coil</keyword>
<feature type="binding site" description="in other chain" evidence="8">
    <location>
        <position position="302"/>
    </location>
    <ligand>
        <name>IMP</name>
        <dbReference type="ChEBI" id="CHEBI:58053"/>
        <note>ligand shared between dimeric partners</note>
    </ligand>
</feature>